<organism evidence="2 3">
    <name type="scientific">Alkalicoccobacillus murimartini</name>
    <dbReference type="NCBI Taxonomy" id="171685"/>
    <lineage>
        <taxon>Bacteria</taxon>
        <taxon>Bacillati</taxon>
        <taxon>Bacillota</taxon>
        <taxon>Bacilli</taxon>
        <taxon>Bacillales</taxon>
        <taxon>Bacillaceae</taxon>
        <taxon>Alkalicoccobacillus</taxon>
    </lineage>
</organism>
<dbReference type="RefSeq" id="WP_306985537.1">
    <property type="nucleotide sequence ID" value="NZ_JAUSUA010000007.1"/>
</dbReference>
<dbReference type="PANTHER" id="PTHR33594:SF1">
    <property type="entry name" value="HD_PDEASE DOMAIN-CONTAINING PROTEIN"/>
    <property type="match status" value="1"/>
</dbReference>
<sequence length="213" mass="24562">MNESIIKLTEQWVQEQLSHDTTGHDWYHIKRVTTLAKHLSIDAEVNMNVIILACLMHDLADDKVVESEEAGLASITNWLEDHDVSPEDTKHILSIITTMSFKAGKGDPMRTLEGQIVQDADRLDALGAIGIARTFTYSGHKKQSMYDPTLRVRENMSIEEYRHGQSSAIQHFYEKLLKLPERMNTTQGRVLADQRAEYMRTFLEQFYSEWSFE</sequence>
<keyword evidence="3" id="KW-1185">Reference proteome</keyword>
<dbReference type="InterPro" id="IPR003607">
    <property type="entry name" value="HD/PDEase_dom"/>
</dbReference>
<dbReference type="SUPFAM" id="SSF109604">
    <property type="entry name" value="HD-domain/PDEase-like"/>
    <property type="match status" value="1"/>
</dbReference>
<reference evidence="2 3" key="1">
    <citation type="submission" date="2023-07" db="EMBL/GenBank/DDBJ databases">
        <title>Genomic Encyclopedia of Type Strains, Phase IV (KMG-IV): sequencing the most valuable type-strain genomes for metagenomic binning, comparative biology and taxonomic classification.</title>
        <authorList>
            <person name="Goeker M."/>
        </authorList>
    </citation>
    <scope>NUCLEOTIDE SEQUENCE [LARGE SCALE GENOMIC DNA]</scope>
    <source>
        <strain evidence="2 3">DSM 19154</strain>
    </source>
</reference>
<dbReference type="Proteomes" id="UP001225034">
    <property type="component" value="Unassembled WGS sequence"/>
</dbReference>
<accession>A0ABT9YMB1</accession>
<dbReference type="InterPro" id="IPR006674">
    <property type="entry name" value="HD_domain"/>
</dbReference>
<dbReference type="SMART" id="SM00471">
    <property type="entry name" value="HDc"/>
    <property type="match status" value="1"/>
</dbReference>
<comment type="caution">
    <text evidence="2">The sequence shown here is derived from an EMBL/GenBank/DDBJ whole genome shotgun (WGS) entry which is preliminary data.</text>
</comment>
<dbReference type="EMBL" id="JAUSUA010000007">
    <property type="protein sequence ID" value="MDQ0209013.1"/>
    <property type="molecule type" value="Genomic_DNA"/>
</dbReference>
<evidence type="ECO:0000313" key="2">
    <source>
        <dbReference type="EMBL" id="MDQ0209013.1"/>
    </source>
</evidence>
<dbReference type="Pfam" id="PF01966">
    <property type="entry name" value="HD"/>
    <property type="match status" value="1"/>
</dbReference>
<protein>
    <recommendedName>
        <fullName evidence="1">HD domain-containing protein</fullName>
    </recommendedName>
</protein>
<dbReference type="PROSITE" id="PS51831">
    <property type="entry name" value="HD"/>
    <property type="match status" value="1"/>
</dbReference>
<dbReference type="Gene3D" id="1.20.58.1910">
    <property type="match status" value="1"/>
</dbReference>
<name>A0ABT9YMB1_9BACI</name>
<dbReference type="CDD" id="cd00077">
    <property type="entry name" value="HDc"/>
    <property type="match status" value="1"/>
</dbReference>
<feature type="domain" description="HD" evidence="1">
    <location>
        <begin position="25"/>
        <end position="126"/>
    </location>
</feature>
<dbReference type="Gene3D" id="1.10.472.50">
    <property type="entry name" value="HD-domain/PDEase-like"/>
    <property type="match status" value="1"/>
</dbReference>
<proteinExistence type="predicted"/>
<evidence type="ECO:0000259" key="1">
    <source>
        <dbReference type="PROSITE" id="PS51831"/>
    </source>
</evidence>
<gene>
    <name evidence="2" type="ORF">J2S05_003837</name>
</gene>
<evidence type="ECO:0000313" key="3">
    <source>
        <dbReference type="Proteomes" id="UP001225034"/>
    </source>
</evidence>
<dbReference type="PANTHER" id="PTHR33594">
    <property type="entry name" value="SUPERFAMILY HYDROLASE, PUTATIVE (AFU_ORTHOLOGUE AFUA_1G03035)-RELATED"/>
    <property type="match status" value="1"/>
</dbReference>